<sequence length="72" mass="8029">MEFGDEETIYGGMQDWYVSGQDLCWLHLLTTTTGEGKEKQWCDIAAFPVKRDAAVVQAGGVVVVVRWRCGGY</sequence>
<dbReference type="EMBL" id="JAGKQM010000015">
    <property type="protein sequence ID" value="KAH0879053.1"/>
    <property type="molecule type" value="Genomic_DNA"/>
</dbReference>
<organism evidence="1 2">
    <name type="scientific">Brassica napus</name>
    <name type="common">Rape</name>
    <dbReference type="NCBI Taxonomy" id="3708"/>
    <lineage>
        <taxon>Eukaryota</taxon>
        <taxon>Viridiplantae</taxon>
        <taxon>Streptophyta</taxon>
        <taxon>Embryophyta</taxon>
        <taxon>Tracheophyta</taxon>
        <taxon>Spermatophyta</taxon>
        <taxon>Magnoliopsida</taxon>
        <taxon>eudicotyledons</taxon>
        <taxon>Gunneridae</taxon>
        <taxon>Pentapetalae</taxon>
        <taxon>rosids</taxon>
        <taxon>malvids</taxon>
        <taxon>Brassicales</taxon>
        <taxon>Brassicaceae</taxon>
        <taxon>Brassiceae</taxon>
        <taxon>Brassica</taxon>
    </lineage>
</organism>
<accession>A0ABQ7ZG50</accession>
<dbReference type="Proteomes" id="UP000824890">
    <property type="component" value="Unassembled WGS sequence"/>
</dbReference>
<keyword evidence="2" id="KW-1185">Reference proteome</keyword>
<reference evidence="1 2" key="1">
    <citation type="submission" date="2021-05" db="EMBL/GenBank/DDBJ databases">
        <title>Genome Assembly of Synthetic Allotetraploid Brassica napus Reveals Homoeologous Exchanges between Subgenomes.</title>
        <authorList>
            <person name="Davis J.T."/>
        </authorList>
    </citation>
    <scope>NUCLEOTIDE SEQUENCE [LARGE SCALE GENOMIC DNA]</scope>
    <source>
        <strain evidence="2">cv. Da-Ae</strain>
        <tissue evidence="1">Seedling</tissue>
    </source>
</reference>
<protein>
    <submittedName>
        <fullName evidence="1">Uncharacterized protein</fullName>
    </submittedName>
</protein>
<name>A0ABQ7ZG50_BRANA</name>
<comment type="caution">
    <text evidence="1">The sequence shown here is derived from an EMBL/GenBank/DDBJ whole genome shotgun (WGS) entry which is preliminary data.</text>
</comment>
<evidence type="ECO:0000313" key="1">
    <source>
        <dbReference type="EMBL" id="KAH0879053.1"/>
    </source>
</evidence>
<proteinExistence type="predicted"/>
<evidence type="ECO:0000313" key="2">
    <source>
        <dbReference type="Proteomes" id="UP000824890"/>
    </source>
</evidence>
<gene>
    <name evidence="1" type="ORF">HID58_066447</name>
</gene>